<evidence type="ECO:0000313" key="20">
    <source>
        <dbReference type="Proteomes" id="UP000694941"/>
    </source>
</evidence>
<evidence type="ECO:0000259" key="19">
    <source>
        <dbReference type="Pfam" id="PF25119"/>
    </source>
</evidence>
<evidence type="ECO:0000313" key="21">
    <source>
        <dbReference type="RefSeq" id="XP_013775535.1"/>
    </source>
</evidence>
<proteinExistence type="inferred from homology"/>
<evidence type="ECO:0000259" key="17">
    <source>
        <dbReference type="Pfam" id="PF00685"/>
    </source>
</evidence>
<evidence type="ECO:0000256" key="8">
    <source>
        <dbReference type="ARBA" id="ARBA00022801"/>
    </source>
</evidence>
<evidence type="ECO:0000256" key="9">
    <source>
        <dbReference type="ARBA" id="ARBA00022968"/>
    </source>
</evidence>
<dbReference type="EC" id="2.8.2.8" evidence="5"/>
<evidence type="ECO:0000256" key="5">
    <source>
        <dbReference type="ARBA" id="ARBA00012979"/>
    </source>
</evidence>
<gene>
    <name evidence="21 22" type="primary">LOC106460391</name>
</gene>
<keyword evidence="10 16" id="KW-1133">Transmembrane helix</keyword>
<evidence type="ECO:0000313" key="22">
    <source>
        <dbReference type="RefSeq" id="XP_022242815.1"/>
    </source>
</evidence>
<dbReference type="InterPro" id="IPR000863">
    <property type="entry name" value="Sulfotransferase_dom"/>
</dbReference>
<evidence type="ECO:0000256" key="2">
    <source>
        <dbReference type="ARBA" id="ARBA00004841"/>
    </source>
</evidence>
<reference evidence="21 22" key="1">
    <citation type="submission" date="2025-05" db="UniProtKB">
        <authorList>
            <consortium name="RefSeq"/>
        </authorList>
    </citation>
    <scope>IDENTIFICATION</scope>
    <source>
        <tissue evidence="21 22">Muscle</tissue>
    </source>
</reference>
<dbReference type="Pfam" id="PF25119">
    <property type="entry name" value="HSNSD_N"/>
    <property type="match status" value="1"/>
</dbReference>
<dbReference type="Pfam" id="PF00685">
    <property type="entry name" value="Sulfotransfer_1"/>
    <property type="match status" value="1"/>
</dbReference>
<keyword evidence="15" id="KW-0511">Multifunctional enzyme</keyword>
<evidence type="ECO:0000259" key="18">
    <source>
        <dbReference type="Pfam" id="PF12062"/>
    </source>
</evidence>
<feature type="domain" description="Sulfotransferase" evidence="17">
    <location>
        <begin position="610"/>
        <end position="823"/>
    </location>
</feature>
<feature type="transmembrane region" description="Helical" evidence="16">
    <location>
        <begin position="27"/>
        <end position="46"/>
    </location>
</feature>
<evidence type="ECO:0000256" key="4">
    <source>
        <dbReference type="ARBA" id="ARBA00010420"/>
    </source>
</evidence>
<keyword evidence="12 16" id="KW-0472">Membrane</keyword>
<comment type="similarity">
    <text evidence="4">Belongs to the sulfotransferase 1 family. NDST subfamily.</text>
</comment>
<keyword evidence="11" id="KW-0333">Golgi apparatus</keyword>
<evidence type="ECO:0000256" key="16">
    <source>
        <dbReference type="SAM" id="Phobius"/>
    </source>
</evidence>
<dbReference type="InterPro" id="IPR027417">
    <property type="entry name" value="P-loop_NTPase"/>
</dbReference>
<protein>
    <recommendedName>
        <fullName evidence="5">[heparan sulfate]-glucosamine N-sulfotransferase</fullName>
        <ecNumber evidence="5">2.8.2.8</ecNumber>
    </recommendedName>
</protein>
<evidence type="ECO:0000256" key="15">
    <source>
        <dbReference type="ARBA" id="ARBA00023268"/>
    </source>
</evidence>
<evidence type="ECO:0000256" key="14">
    <source>
        <dbReference type="ARBA" id="ARBA00023180"/>
    </source>
</evidence>
<dbReference type="InterPro" id="IPR037359">
    <property type="entry name" value="NST/OST"/>
</dbReference>
<dbReference type="Pfam" id="PF12062">
    <property type="entry name" value="HSNSD-CE"/>
    <property type="match status" value="1"/>
</dbReference>
<dbReference type="GeneID" id="106460391"/>
<keyword evidence="13" id="KW-1015">Disulfide bond</keyword>
<evidence type="ECO:0000256" key="13">
    <source>
        <dbReference type="ARBA" id="ARBA00023157"/>
    </source>
</evidence>
<comment type="pathway">
    <text evidence="3">Glycan metabolism; heparan sulfate biosynthesis.</text>
</comment>
<accession>A0ABM1SGR0</accession>
<dbReference type="Gene3D" id="3.40.50.300">
    <property type="entry name" value="P-loop containing nucleotide triphosphate hydrolases"/>
    <property type="match status" value="1"/>
</dbReference>
<sequence>MVAEPTITKKTLLGVCCSVTQPAIRRCLMAAVMFCVISLLVFSYYISNSELHRLNPDPPQPSFQCYSQSSDLLNNFHGSSQLNVHASSARLRLDPKVLVIIESQYSLLGKQISEILEASRTRFKIEIAGKNLPVLTRQDKGKFAVVVFEDYEKYLFMNKWNRELLDKYCLEYGVGVIGFLRPKEKPLVHTEIHNDFDLAISTNLKLYDYHLNPNSSVLRLTRPEETFYGDLPTSDWTVFHSAHSTYKPIAWARAHNLTGKPASENQLMPTLVEDQGQIDGIQRVLFGGGFKFWLHKLLFLDSISFLSHGKLSLPLDRFILIDIDDIFVGQKGVRMKPSDVQALLEAQERLSHSIQGFRFNLGFSGKFFHHGSGEENKGDDMLLNHRRKFWWFGHTWSHTQPHLFDNISVLETEMLLNHKFAKQHGIPVNSGYSVAPHHSGVYPVHEQLYEAWKKVWNVRVTSTEEYPHLHPARFRRGFVHRNIMVLPRQTCGLYTHTIFLNKYPGGPARLKNSIYGGDLFSLFVYNPINVFMTHLSNYGNDRLAPYTFESVVKFVKCWTNLRLFTVPPLKLAEKYFELYPEETDPVWINPCIDKRHKSIWSKTKTCDQLPKFLVIGPQKTGTTALYTFLTMHPAIVSNYPSPETYEEVQFFNGKNYYKGLDWYMNFFPVLKNSSSLFLFEKSATYFDGELVPMRVNSLLPYAKLVTILISPIKRAYSWYQHMRAHKDPIALRYTFYDIVTANETFPKSVRELRNRCLNPGHYAQHLERWLSYFHPRQLLIIDGEELKDDPASVMSRFQRFLRIKPFFSYRNRLKYNPSKGFFCPVTEENSVKCLGHNKGRNYPPMDYRAEKFLSTFYLPHNVALSKLLNKLRQPIPEWLERDLSRG</sequence>
<keyword evidence="7 16" id="KW-0812">Transmembrane</keyword>
<comment type="subcellular location">
    <subcellularLocation>
        <location evidence="1">Golgi apparatus membrane</location>
        <topology evidence="1">Single-pass type II membrane protein</topology>
    </subcellularLocation>
</comment>
<evidence type="ECO:0000256" key="3">
    <source>
        <dbReference type="ARBA" id="ARBA00005093"/>
    </source>
</evidence>
<keyword evidence="14" id="KW-0325">Glycoprotein</keyword>
<dbReference type="SUPFAM" id="SSF52540">
    <property type="entry name" value="P-loop containing nucleoside triphosphate hydrolases"/>
    <property type="match status" value="1"/>
</dbReference>
<evidence type="ECO:0000256" key="6">
    <source>
        <dbReference type="ARBA" id="ARBA00022679"/>
    </source>
</evidence>
<dbReference type="PANTHER" id="PTHR10605:SF56">
    <property type="entry name" value="BIFUNCTIONAL HEPARAN SULFATE N-DEACETYLASE_N-SULFOTRANSFERASE"/>
    <property type="match status" value="1"/>
</dbReference>
<evidence type="ECO:0000256" key="1">
    <source>
        <dbReference type="ARBA" id="ARBA00004323"/>
    </source>
</evidence>
<keyword evidence="20" id="KW-1185">Reference proteome</keyword>
<dbReference type="Proteomes" id="UP000694941">
    <property type="component" value="Unplaced"/>
</dbReference>
<keyword evidence="9" id="KW-0735">Signal-anchor</keyword>
<evidence type="ECO:0000256" key="7">
    <source>
        <dbReference type="ARBA" id="ARBA00022692"/>
    </source>
</evidence>
<evidence type="ECO:0000256" key="11">
    <source>
        <dbReference type="ARBA" id="ARBA00023034"/>
    </source>
</evidence>
<evidence type="ECO:0000256" key="12">
    <source>
        <dbReference type="ARBA" id="ARBA00023136"/>
    </source>
</evidence>
<keyword evidence="8" id="KW-0378">Hydrolase</keyword>
<feature type="domain" description="Heparan sulphate-N-deacetylase deacetylase" evidence="18">
    <location>
        <begin position="316"/>
        <end position="520"/>
    </location>
</feature>
<dbReference type="RefSeq" id="XP_013775535.1">
    <property type="nucleotide sequence ID" value="XM_013920081.2"/>
</dbReference>
<name>A0ABM1SGR0_LIMPO</name>
<dbReference type="InterPro" id="IPR056793">
    <property type="entry name" value="HSNSD_N"/>
</dbReference>
<dbReference type="PANTHER" id="PTHR10605">
    <property type="entry name" value="HEPARAN SULFATE SULFOTRANSFERASE"/>
    <property type="match status" value="1"/>
</dbReference>
<dbReference type="InterPro" id="IPR021930">
    <property type="entry name" value="Heparan_SO4_deacetylase_dom"/>
</dbReference>
<comment type="pathway">
    <text evidence="2">Glycan metabolism; heparin biosynthesis.</text>
</comment>
<organism evidence="20 22">
    <name type="scientific">Limulus polyphemus</name>
    <name type="common">Atlantic horseshoe crab</name>
    <dbReference type="NCBI Taxonomy" id="6850"/>
    <lineage>
        <taxon>Eukaryota</taxon>
        <taxon>Metazoa</taxon>
        <taxon>Ecdysozoa</taxon>
        <taxon>Arthropoda</taxon>
        <taxon>Chelicerata</taxon>
        <taxon>Merostomata</taxon>
        <taxon>Xiphosura</taxon>
        <taxon>Limulidae</taxon>
        <taxon>Limulus</taxon>
    </lineage>
</organism>
<evidence type="ECO:0000256" key="10">
    <source>
        <dbReference type="ARBA" id="ARBA00022989"/>
    </source>
</evidence>
<feature type="domain" description="Heparan sulfate-N-deacetylase N-terminal" evidence="19">
    <location>
        <begin position="94"/>
        <end position="306"/>
    </location>
</feature>
<keyword evidence="6" id="KW-0808">Transferase</keyword>
<dbReference type="RefSeq" id="XP_022242815.1">
    <property type="nucleotide sequence ID" value="XM_022387107.1"/>
</dbReference>